<dbReference type="Pfam" id="PF13701">
    <property type="entry name" value="DDE_Tnp_1_4"/>
    <property type="match status" value="1"/>
</dbReference>
<evidence type="ECO:0000313" key="3">
    <source>
        <dbReference type="Proteomes" id="UP000243197"/>
    </source>
</evidence>
<dbReference type="Proteomes" id="UP000243197">
    <property type="component" value="Chromosome"/>
</dbReference>
<accession>A0A1J1E090</accession>
<dbReference type="InterPro" id="IPR025668">
    <property type="entry name" value="Tnp_DDE_dom"/>
</dbReference>
<name>A0A1J1E090_9FLAO</name>
<proteinExistence type="predicted"/>
<dbReference type="AlphaFoldDB" id="A0A1J1E090"/>
<organism evidence="2 3">
    <name type="scientific">Ichthyobacterium seriolicida</name>
    <dbReference type="NCBI Taxonomy" id="242600"/>
    <lineage>
        <taxon>Bacteria</taxon>
        <taxon>Pseudomonadati</taxon>
        <taxon>Bacteroidota</taxon>
        <taxon>Flavobacteriia</taxon>
        <taxon>Flavobacteriales</taxon>
        <taxon>Ichthyobacteriaceae</taxon>
        <taxon>Ichthyobacterium</taxon>
    </lineage>
</organism>
<feature type="domain" description="Transposase DDE" evidence="1">
    <location>
        <begin position="2"/>
        <end position="46"/>
    </location>
</feature>
<reference evidence="2 3" key="1">
    <citation type="submission" date="2014-03" db="EMBL/GenBank/DDBJ databases">
        <title>complete genome sequence of Flavobacteriaceae bacterium JBKA-6.</title>
        <authorList>
            <person name="Takano T."/>
            <person name="Nakamura Y."/>
            <person name="Takuma S."/>
            <person name="Yasuike M."/>
            <person name="Matsuyama T."/>
            <person name="Sakai T."/>
            <person name="Fujiwara A."/>
            <person name="Kimoto K."/>
            <person name="Fukuda Y."/>
            <person name="Kondo H."/>
            <person name="Hirono I."/>
            <person name="Nakayasu C."/>
        </authorList>
    </citation>
    <scope>NUCLEOTIDE SEQUENCE [LARGE SCALE GENOMIC DNA]</scope>
    <source>
        <strain evidence="2 3">JBKA-6</strain>
    </source>
</reference>
<dbReference type="EMBL" id="AP014564">
    <property type="protein sequence ID" value="BAV94349.1"/>
    <property type="molecule type" value="Genomic_DNA"/>
</dbReference>
<gene>
    <name evidence="2" type="ORF">JBKA6_0336</name>
</gene>
<evidence type="ECO:0000259" key="1">
    <source>
        <dbReference type="Pfam" id="PF13701"/>
    </source>
</evidence>
<evidence type="ECO:0000313" key="2">
    <source>
        <dbReference type="EMBL" id="BAV94349.1"/>
    </source>
</evidence>
<protein>
    <recommendedName>
        <fullName evidence="1">Transposase DDE domain-containing protein</fullName>
    </recommendedName>
</protein>
<dbReference type="KEGG" id="ise:JBKA6_0336"/>
<sequence>MLGYQDANDVNHLQKDPLLKDVLQGDLASQPTISRFENSLDKQAVFKFCNP</sequence>
<keyword evidence="3" id="KW-1185">Reference proteome</keyword>